<dbReference type="AlphaFoldDB" id="A0A2J4YH09"/>
<reference evidence="1 2" key="1">
    <citation type="submission" date="2017-11" db="EMBL/GenBank/DDBJ databases">
        <authorList>
            <person name="Han C.G."/>
        </authorList>
    </citation>
    <scope>NUCLEOTIDE SEQUENCE [LARGE SCALE GENOMIC DNA]</scope>
    <source>
        <strain evidence="1 2">A2</strain>
    </source>
</reference>
<proteinExistence type="predicted"/>
<dbReference type="EMBL" id="PIET01001581">
    <property type="protein sequence ID" value="PLM50041.1"/>
    <property type="molecule type" value="Genomic_DNA"/>
</dbReference>
<evidence type="ECO:0000313" key="1">
    <source>
        <dbReference type="EMBL" id="PLM50041.1"/>
    </source>
</evidence>
<organism evidence="1 2">
    <name type="scientific">Klebsiella michiganensis</name>
    <dbReference type="NCBI Taxonomy" id="1134687"/>
    <lineage>
        <taxon>Bacteria</taxon>
        <taxon>Pseudomonadati</taxon>
        <taxon>Pseudomonadota</taxon>
        <taxon>Gammaproteobacteria</taxon>
        <taxon>Enterobacterales</taxon>
        <taxon>Enterobacteriaceae</taxon>
        <taxon>Klebsiella/Raoultella group</taxon>
        <taxon>Klebsiella</taxon>
    </lineage>
</organism>
<accession>A0A2J4YH09</accession>
<protein>
    <submittedName>
        <fullName evidence="1">Type VI secretion protein</fullName>
    </submittedName>
</protein>
<name>A0A2J4YH09_9ENTR</name>
<comment type="caution">
    <text evidence="1">The sequence shown here is derived from an EMBL/GenBank/DDBJ whole genome shotgun (WGS) entry which is preliminary data.</text>
</comment>
<gene>
    <name evidence="1" type="ORF">CWM85_32385</name>
</gene>
<feature type="non-terminal residue" evidence="1">
    <location>
        <position position="1"/>
    </location>
</feature>
<sequence>VSVTFDLAGLNSALKPLQQACGWK</sequence>
<evidence type="ECO:0000313" key="2">
    <source>
        <dbReference type="Proteomes" id="UP000234661"/>
    </source>
</evidence>
<reference evidence="1 2" key="2">
    <citation type="submission" date="2018-01" db="EMBL/GenBank/DDBJ databases">
        <title>Genomic study of Klebsiella pneumoniae.</title>
        <authorList>
            <person name="Yang Y."/>
            <person name="Bicalho R."/>
        </authorList>
    </citation>
    <scope>NUCLEOTIDE SEQUENCE [LARGE SCALE GENOMIC DNA]</scope>
    <source>
        <strain evidence="1 2">A2</strain>
    </source>
</reference>
<dbReference type="Proteomes" id="UP000234661">
    <property type="component" value="Unassembled WGS sequence"/>
</dbReference>